<dbReference type="Gene3D" id="3.40.50.720">
    <property type="entry name" value="NAD(P)-binding Rossmann-like Domain"/>
    <property type="match status" value="1"/>
</dbReference>
<dbReference type="RefSeq" id="XP_033396143.1">
    <property type="nucleotide sequence ID" value="XM_033540781.1"/>
</dbReference>
<name>A0A6A6B8J6_9PEZI</name>
<dbReference type="PANTHER" id="PTHR43669">
    <property type="entry name" value="5-KETO-D-GLUCONATE 5-REDUCTASE"/>
    <property type="match status" value="1"/>
</dbReference>
<comment type="similarity">
    <text evidence="1">Belongs to the short-chain dehydrogenases/reductases (SDR) family.</text>
</comment>
<evidence type="ECO:0000313" key="4">
    <source>
        <dbReference type="Proteomes" id="UP000799438"/>
    </source>
</evidence>
<gene>
    <name evidence="3" type="ORF">K452DRAFT_289166</name>
</gene>
<keyword evidence="2" id="KW-0560">Oxidoreductase</keyword>
<proteinExistence type="inferred from homology"/>
<evidence type="ECO:0000256" key="1">
    <source>
        <dbReference type="ARBA" id="ARBA00006484"/>
    </source>
</evidence>
<evidence type="ECO:0008006" key="5">
    <source>
        <dbReference type="Google" id="ProtNLM"/>
    </source>
</evidence>
<keyword evidence="4" id="KW-1185">Reference proteome</keyword>
<dbReference type="GeneID" id="54298277"/>
<dbReference type="AlphaFoldDB" id="A0A6A6B8J6"/>
<dbReference type="PANTHER" id="PTHR43669:SF4">
    <property type="entry name" value="SHORT-CHAIN DEHYDROGENASE"/>
    <property type="match status" value="1"/>
</dbReference>
<dbReference type="EMBL" id="ML995490">
    <property type="protein sequence ID" value="KAF2140430.1"/>
    <property type="molecule type" value="Genomic_DNA"/>
</dbReference>
<dbReference type="SUPFAM" id="SSF51735">
    <property type="entry name" value="NAD(P)-binding Rossmann-fold domains"/>
    <property type="match status" value="1"/>
</dbReference>
<accession>A0A6A6B8J6</accession>
<evidence type="ECO:0000313" key="3">
    <source>
        <dbReference type="EMBL" id="KAF2140430.1"/>
    </source>
</evidence>
<sequence>MAQNKLVLIFGAGPNIGAAVTKTFRSNGYNVALVSRKGASDDADLECQHLKADLTQPHAVAEHGCAPNVVIYNAASVHFSQIDNPLNIEQTDFEADLAVNLVSAYVAAQLAVIGFEKLPADIPKSFIYTGNALNVTPHPLVLTLGVGKTAMAHTIECAAGAYAAKGWTFYYADERFEDGSPVRDQINGPAHAARFWELSQDRTQHPWMDTFVAGIGYKKFEPKPFSL</sequence>
<dbReference type="Proteomes" id="UP000799438">
    <property type="component" value="Unassembled WGS sequence"/>
</dbReference>
<evidence type="ECO:0000256" key="2">
    <source>
        <dbReference type="ARBA" id="ARBA00023002"/>
    </source>
</evidence>
<dbReference type="GO" id="GO:0016491">
    <property type="term" value="F:oxidoreductase activity"/>
    <property type="evidence" value="ECO:0007669"/>
    <property type="project" value="UniProtKB-KW"/>
</dbReference>
<dbReference type="InterPro" id="IPR036291">
    <property type="entry name" value="NAD(P)-bd_dom_sf"/>
</dbReference>
<dbReference type="OrthoDB" id="5336600at2759"/>
<organism evidence="3 4">
    <name type="scientific">Aplosporella prunicola CBS 121167</name>
    <dbReference type="NCBI Taxonomy" id="1176127"/>
    <lineage>
        <taxon>Eukaryota</taxon>
        <taxon>Fungi</taxon>
        <taxon>Dikarya</taxon>
        <taxon>Ascomycota</taxon>
        <taxon>Pezizomycotina</taxon>
        <taxon>Dothideomycetes</taxon>
        <taxon>Dothideomycetes incertae sedis</taxon>
        <taxon>Botryosphaeriales</taxon>
        <taxon>Aplosporellaceae</taxon>
        <taxon>Aplosporella</taxon>
    </lineage>
</organism>
<protein>
    <recommendedName>
        <fullName evidence="5">Short-chain dehydrogenase</fullName>
    </recommendedName>
</protein>
<reference evidence="3" key="1">
    <citation type="journal article" date="2020" name="Stud. Mycol.">
        <title>101 Dothideomycetes genomes: a test case for predicting lifestyles and emergence of pathogens.</title>
        <authorList>
            <person name="Haridas S."/>
            <person name="Albert R."/>
            <person name="Binder M."/>
            <person name="Bloem J."/>
            <person name="Labutti K."/>
            <person name="Salamov A."/>
            <person name="Andreopoulos B."/>
            <person name="Baker S."/>
            <person name="Barry K."/>
            <person name="Bills G."/>
            <person name="Bluhm B."/>
            <person name="Cannon C."/>
            <person name="Castanera R."/>
            <person name="Culley D."/>
            <person name="Daum C."/>
            <person name="Ezra D."/>
            <person name="Gonzalez J."/>
            <person name="Henrissat B."/>
            <person name="Kuo A."/>
            <person name="Liang C."/>
            <person name="Lipzen A."/>
            <person name="Lutzoni F."/>
            <person name="Magnuson J."/>
            <person name="Mondo S."/>
            <person name="Nolan M."/>
            <person name="Ohm R."/>
            <person name="Pangilinan J."/>
            <person name="Park H.-J."/>
            <person name="Ramirez L."/>
            <person name="Alfaro M."/>
            <person name="Sun H."/>
            <person name="Tritt A."/>
            <person name="Yoshinaga Y."/>
            <person name="Zwiers L.-H."/>
            <person name="Turgeon B."/>
            <person name="Goodwin S."/>
            <person name="Spatafora J."/>
            <person name="Crous P."/>
            <person name="Grigoriev I."/>
        </authorList>
    </citation>
    <scope>NUCLEOTIDE SEQUENCE</scope>
    <source>
        <strain evidence="3">CBS 121167</strain>
    </source>
</reference>